<keyword evidence="5 8" id="KW-0560">Oxidoreductase</keyword>
<comment type="similarity">
    <text evidence="2">Belongs to the acyl-CoA dehydrogenase family.</text>
</comment>
<evidence type="ECO:0000256" key="4">
    <source>
        <dbReference type="ARBA" id="ARBA00022827"/>
    </source>
</evidence>
<gene>
    <name evidence="8" type="ORF">RGB73_16190</name>
</gene>
<dbReference type="SUPFAM" id="SSF56645">
    <property type="entry name" value="Acyl-CoA dehydrogenase NM domain-like"/>
    <property type="match status" value="1"/>
</dbReference>
<evidence type="ECO:0000256" key="3">
    <source>
        <dbReference type="ARBA" id="ARBA00022630"/>
    </source>
</evidence>
<evidence type="ECO:0000259" key="7">
    <source>
        <dbReference type="Pfam" id="PF02771"/>
    </source>
</evidence>
<dbReference type="Pfam" id="PF02771">
    <property type="entry name" value="Acyl-CoA_dh_N"/>
    <property type="match status" value="1"/>
</dbReference>
<comment type="cofactor">
    <cofactor evidence="1">
        <name>FAD</name>
        <dbReference type="ChEBI" id="CHEBI:57692"/>
    </cofactor>
</comment>
<dbReference type="InterPro" id="IPR037069">
    <property type="entry name" value="AcylCoA_DH/ox_N_sf"/>
</dbReference>
<evidence type="ECO:0000313" key="9">
    <source>
        <dbReference type="Proteomes" id="UP001256827"/>
    </source>
</evidence>
<feature type="domain" description="Acyl-CoA dehydrogenase/oxidase N-terminal" evidence="7">
    <location>
        <begin position="5"/>
        <end position="95"/>
    </location>
</feature>
<evidence type="ECO:0000256" key="2">
    <source>
        <dbReference type="ARBA" id="ARBA00009347"/>
    </source>
</evidence>
<dbReference type="Gene3D" id="1.10.540.10">
    <property type="entry name" value="Acyl-CoA dehydrogenase/oxidase, N-terminal domain"/>
    <property type="match status" value="1"/>
</dbReference>
<keyword evidence="4" id="KW-0274">FAD</keyword>
<dbReference type="InterPro" id="IPR009100">
    <property type="entry name" value="AcylCoA_DH/oxidase_NM_dom_sf"/>
</dbReference>
<proteinExistence type="inferred from homology"/>
<keyword evidence="9" id="KW-1185">Reference proteome</keyword>
<dbReference type="InterPro" id="IPR009075">
    <property type="entry name" value="AcylCo_DH/oxidase_C"/>
</dbReference>
<dbReference type="EC" id="1.-.-.-" evidence="8"/>
<organism evidence="8 9">
    <name type="scientific">Brevibacillus brevis</name>
    <name type="common">Bacillus brevis</name>
    <dbReference type="NCBI Taxonomy" id="1393"/>
    <lineage>
        <taxon>Bacteria</taxon>
        <taxon>Bacillati</taxon>
        <taxon>Bacillota</taxon>
        <taxon>Bacilli</taxon>
        <taxon>Bacillales</taxon>
        <taxon>Paenibacillaceae</taxon>
        <taxon>Brevibacillus</taxon>
    </lineage>
</organism>
<evidence type="ECO:0000256" key="5">
    <source>
        <dbReference type="ARBA" id="ARBA00023002"/>
    </source>
</evidence>
<dbReference type="EMBL" id="CP134050">
    <property type="protein sequence ID" value="WNC12280.1"/>
    <property type="molecule type" value="Genomic_DNA"/>
</dbReference>
<keyword evidence="3" id="KW-0285">Flavoprotein</keyword>
<dbReference type="Pfam" id="PF00441">
    <property type="entry name" value="Acyl-CoA_dh_1"/>
    <property type="match status" value="1"/>
</dbReference>
<reference evidence="8 9" key="1">
    <citation type="submission" date="2023-09" db="EMBL/GenBank/DDBJ databases">
        <title>Complete Genome and Methylome dissection of Bacillus brevis NEB573 original source of BbsI restriction endonuclease.</title>
        <authorList>
            <person name="Fomenkov A."/>
            <person name="Roberts R.D."/>
        </authorList>
    </citation>
    <scope>NUCLEOTIDE SEQUENCE [LARGE SCALE GENOMIC DNA]</scope>
    <source>
        <strain evidence="8 9">NEB573</strain>
    </source>
</reference>
<dbReference type="PANTHER" id="PTHR43884">
    <property type="entry name" value="ACYL-COA DEHYDROGENASE"/>
    <property type="match status" value="1"/>
</dbReference>
<protein>
    <submittedName>
        <fullName evidence="8">Acyl-CoA dehydrogenase family protein</fullName>
        <ecNumber evidence="8">1.-.-.-</ecNumber>
    </submittedName>
</protein>
<accession>A0ABY9SWT8</accession>
<dbReference type="GO" id="GO:0016491">
    <property type="term" value="F:oxidoreductase activity"/>
    <property type="evidence" value="ECO:0007669"/>
    <property type="project" value="UniProtKB-KW"/>
</dbReference>
<feature type="domain" description="Acyl-CoA dehydrogenase/oxidase C-terminal" evidence="6">
    <location>
        <begin position="197"/>
        <end position="317"/>
    </location>
</feature>
<dbReference type="InterPro" id="IPR013786">
    <property type="entry name" value="AcylCoA_DH/ox_N"/>
</dbReference>
<evidence type="ECO:0000313" key="8">
    <source>
        <dbReference type="EMBL" id="WNC12280.1"/>
    </source>
</evidence>
<evidence type="ECO:0000256" key="1">
    <source>
        <dbReference type="ARBA" id="ARBA00001974"/>
    </source>
</evidence>
<sequence>MNDITQMLMQSTTKILKDVCTKELVNESEQGIWAAKLWCTLADSGMITVGVPEELGGNGCSYLDAFSILRLAGKYSAPVPLAETFLGNWLLADLGEQVFDEPITVAYPGSENGVYLQKQEDGWVISGKANFVPWARFAKRMIMLGRTDSEDVLVLISPEQGRIEHGKNLAGEARDNVIFEDRLVKECRVIPVDAKTVVNKLLYSGAVARIVMMAGALERLLELCATYVTERTQFGKPLHRFQAVQHQLALLAGESAAASTAADYAVQAFQNGFLSQEIAMSKIKINEAVGAASPMAHQIHGAIGFTYEHTLHQTTRRLWSWRDEFGTETEWSEKLAEEYMENGRDGLWPFLTRS</sequence>
<name>A0ABY9SWT8_BREBE</name>
<dbReference type="SUPFAM" id="SSF47203">
    <property type="entry name" value="Acyl-CoA dehydrogenase C-terminal domain-like"/>
    <property type="match status" value="1"/>
</dbReference>
<dbReference type="RefSeq" id="WP_310763554.1">
    <property type="nucleotide sequence ID" value="NZ_CP134050.1"/>
</dbReference>
<dbReference type="InterPro" id="IPR036250">
    <property type="entry name" value="AcylCo_DH-like_C"/>
</dbReference>
<evidence type="ECO:0000259" key="6">
    <source>
        <dbReference type="Pfam" id="PF00441"/>
    </source>
</evidence>
<dbReference type="PANTHER" id="PTHR43884:SF20">
    <property type="entry name" value="ACYL-COA DEHYDROGENASE FADE28"/>
    <property type="match status" value="1"/>
</dbReference>
<dbReference type="Proteomes" id="UP001256827">
    <property type="component" value="Chromosome"/>
</dbReference>
<dbReference type="Gene3D" id="1.20.140.10">
    <property type="entry name" value="Butyryl-CoA Dehydrogenase, subunit A, domain 3"/>
    <property type="match status" value="1"/>
</dbReference>